<evidence type="ECO:0000256" key="1">
    <source>
        <dbReference type="SAM" id="MobiDB-lite"/>
    </source>
</evidence>
<feature type="compositionally biased region" description="Low complexity" evidence="1">
    <location>
        <begin position="28"/>
        <end position="40"/>
    </location>
</feature>
<dbReference type="GeneID" id="95981750"/>
<feature type="region of interest" description="Disordered" evidence="1">
    <location>
        <begin position="23"/>
        <end position="199"/>
    </location>
</feature>
<feature type="compositionally biased region" description="Basic and acidic residues" evidence="1">
    <location>
        <begin position="76"/>
        <end position="192"/>
    </location>
</feature>
<protein>
    <submittedName>
        <fullName evidence="2">Uncharacterized protein</fullName>
    </submittedName>
</protein>
<comment type="caution">
    <text evidence="2">The sequence shown here is derived from an EMBL/GenBank/DDBJ whole genome shotgun (WGS) entry which is preliminary data.</text>
</comment>
<organism evidence="2 3">
    <name type="scientific">Vanrija albida</name>
    <dbReference type="NCBI Taxonomy" id="181172"/>
    <lineage>
        <taxon>Eukaryota</taxon>
        <taxon>Fungi</taxon>
        <taxon>Dikarya</taxon>
        <taxon>Basidiomycota</taxon>
        <taxon>Agaricomycotina</taxon>
        <taxon>Tremellomycetes</taxon>
        <taxon>Trichosporonales</taxon>
        <taxon>Trichosporonaceae</taxon>
        <taxon>Vanrija</taxon>
    </lineage>
</organism>
<dbReference type="EMBL" id="JBBXJM010000001">
    <property type="protein sequence ID" value="KAL1412958.1"/>
    <property type="molecule type" value="Genomic_DNA"/>
</dbReference>
<gene>
    <name evidence="2" type="ORF">Q8F55_000707</name>
</gene>
<reference evidence="2 3" key="1">
    <citation type="submission" date="2023-08" db="EMBL/GenBank/DDBJ databases">
        <title>Annotated Genome Sequence of Vanrija albida AlHP1.</title>
        <authorList>
            <person name="Herzog R."/>
        </authorList>
    </citation>
    <scope>NUCLEOTIDE SEQUENCE [LARGE SCALE GENOMIC DNA]</scope>
    <source>
        <strain evidence="2 3">AlHP1</strain>
    </source>
</reference>
<feature type="compositionally biased region" description="Basic and acidic residues" evidence="1">
    <location>
        <begin position="227"/>
        <end position="239"/>
    </location>
</feature>
<dbReference type="Proteomes" id="UP001565368">
    <property type="component" value="Unassembled WGS sequence"/>
</dbReference>
<proteinExistence type="predicted"/>
<accession>A0ABR3QE15</accession>
<name>A0ABR3QE15_9TREE</name>
<evidence type="ECO:0000313" key="3">
    <source>
        <dbReference type="Proteomes" id="UP001565368"/>
    </source>
</evidence>
<sequence>MATATRPLRVLARALHTSRLVAEEAKSVPKAKAKAAATAESLGFSTKKRERALPALSVPASARGNIGRGASAGSDGAERSARQPREDRPRGDRQQGERAPREPRQQADGAPRQRREQGDRPPRERREQGDRPPRERREQGDRPPRERREQGDRPPRREQGERIHNTAPRNEGERRARERRKTETRKPKHAEAADASGIDAIDAIDAIPLEFFEGAELAPAVKTAPRPRTERAPRPDRKKPAVKAGSVQLPFHMPVVKRETTAVALFGKHSILDRVPPGARDPASSFWAKGMSAAEAHQADVLRRAGSYATRVAPRPQAFGGLKNAGATATWALSLNPSVSQRRAQQAAEVVAKLTQ</sequence>
<feature type="region of interest" description="Disordered" evidence="1">
    <location>
        <begin position="220"/>
        <end position="243"/>
    </location>
</feature>
<evidence type="ECO:0000313" key="2">
    <source>
        <dbReference type="EMBL" id="KAL1412958.1"/>
    </source>
</evidence>
<dbReference type="RefSeq" id="XP_069212902.1">
    <property type="nucleotide sequence ID" value="XM_069349358.1"/>
</dbReference>
<keyword evidence="3" id="KW-1185">Reference proteome</keyword>